<evidence type="ECO:0000313" key="3">
    <source>
        <dbReference type="Proteomes" id="UP000791440"/>
    </source>
</evidence>
<comment type="caution">
    <text evidence="2">The sequence shown here is derived from an EMBL/GenBank/DDBJ whole genome shotgun (WGS) entry which is preliminary data.</text>
</comment>
<dbReference type="EMBL" id="JH668533">
    <property type="protein sequence ID" value="KAG6457057.1"/>
    <property type="molecule type" value="Genomic_DNA"/>
</dbReference>
<dbReference type="Pfam" id="PF00078">
    <property type="entry name" value="RVT_1"/>
    <property type="match status" value="1"/>
</dbReference>
<evidence type="ECO:0000313" key="2">
    <source>
        <dbReference type="EMBL" id="KAG6457057.1"/>
    </source>
</evidence>
<dbReference type="CDD" id="cd01650">
    <property type="entry name" value="RT_nLTR_like"/>
    <property type="match status" value="1"/>
</dbReference>
<accession>A0A922CST1</accession>
<name>A0A922CST1_MANSE</name>
<reference evidence="2" key="2">
    <citation type="submission" date="2020-12" db="EMBL/GenBank/DDBJ databases">
        <authorList>
            <person name="Kanost M."/>
        </authorList>
    </citation>
    <scope>NUCLEOTIDE SEQUENCE</scope>
</reference>
<sequence length="724" mass="82361">MKELKEVDWTSVLEEKGVNEATNSFLNILSSILLKHTREVKISRSKAVIEPWITPGLLRCSRQRDRLHILARKQPKNKIITTSYSRYRNFCNDLLRKLKSEYESNELEKNHNNTKALWNTIKEICHFKQKHDPPTELLTISENSSESLHICNDFFASVGRNLADKILTETKGTEENLASEVNIANGPINSFFLSPTDSIEVDSLISSLKNNSAPGLDGFTNNFVKMAKKYIVSPLTHIFNLSFSVGIFPEAWKIASITPVHKGGPKNIPNNYRPISLLSVFSKLLEKLINKRLTSFLDSNGLLSENQYGFRRLKSTEDAVHKLVTHVATQLDKGWHCFGVFLDLAKAFDTVSIPILLRKLERMGIRGTALNWFQSYLAKRDQLVRIESRKSTTIPTYYGVPQGSILGPLLFIIYMNDIHDLQLESAEIVCYADDTAIVFHGQNWDVARQVAEKGIQSVYNWLQNNLLTRNTEKTKYLCFHKTAKSQPPPLPDLRIHTCNSTLSSTCQCNQIQRTKEIKYLGLILDEQLNFASHIQTLAGRIRKVIGIIKVLRNSASIHILKLVYFAICQSLLSYCIGVWGGAGKTFMLPLERAQRAVLKVMMRKDFRFSTDSLYKEACVLRVRQLYIHKACLSTHKSIINSDEHKALLTKRVFNLSLPSAKSNFVKKFKFFAFRSIYNKVNKLCDIKNCSVYACSKKLTSWLLSIDYDTTESIISSPITLIGTC</sequence>
<reference evidence="2" key="1">
    <citation type="journal article" date="2016" name="Insect Biochem. Mol. Biol.">
        <title>Multifaceted biological insights from a draft genome sequence of the tobacco hornworm moth, Manduca sexta.</title>
        <authorList>
            <person name="Kanost M.R."/>
            <person name="Arrese E.L."/>
            <person name="Cao X."/>
            <person name="Chen Y.R."/>
            <person name="Chellapilla S."/>
            <person name="Goldsmith M.R."/>
            <person name="Grosse-Wilde E."/>
            <person name="Heckel D.G."/>
            <person name="Herndon N."/>
            <person name="Jiang H."/>
            <person name="Papanicolaou A."/>
            <person name="Qu J."/>
            <person name="Soulages J.L."/>
            <person name="Vogel H."/>
            <person name="Walters J."/>
            <person name="Waterhouse R.M."/>
            <person name="Ahn S.J."/>
            <person name="Almeida F.C."/>
            <person name="An C."/>
            <person name="Aqrawi P."/>
            <person name="Bretschneider A."/>
            <person name="Bryant W.B."/>
            <person name="Bucks S."/>
            <person name="Chao H."/>
            <person name="Chevignon G."/>
            <person name="Christen J.M."/>
            <person name="Clarke D.F."/>
            <person name="Dittmer N.T."/>
            <person name="Ferguson L.C.F."/>
            <person name="Garavelou S."/>
            <person name="Gordon K.H.J."/>
            <person name="Gunaratna R.T."/>
            <person name="Han Y."/>
            <person name="Hauser F."/>
            <person name="He Y."/>
            <person name="Heidel-Fischer H."/>
            <person name="Hirsh A."/>
            <person name="Hu Y."/>
            <person name="Jiang H."/>
            <person name="Kalra D."/>
            <person name="Klinner C."/>
            <person name="Konig C."/>
            <person name="Kovar C."/>
            <person name="Kroll A.R."/>
            <person name="Kuwar S.S."/>
            <person name="Lee S.L."/>
            <person name="Lehman R."/>
            <person name="Li K."/>
            <person name="Li Z."/>
            <person name="Liang H."/>
            <person name="Lovelace S."/>
            <person name="Lu Z."/>
            <person name="Mansfield J.H."/>
            <person name="McCulloch K.J."/>
            <person name="Mathew T."/>
            <person name="Morton B."/>
            <person name="Muzny D.M."/>
            <person name="Neunemann D."/>
            <person name="Ongeri F."/>
            <person name="Pauchet Y."/>
            <person name="Pu L.L."/>
            <person name="Pyrousis I."/>
            <person name="Rao X.J."/>
            <person name="Redding A."/>
            <person name="Roesel C."/>
            <person name="Sanchez-Gracia A."/>
            <person name="Schaack S."/>
            <person name="Shukla A."/>
            <person name="Tetreau G."/>
            <person name="Wang Y."/>
            <person name="Xiong G.H."/>
            <person name="Traut W."/>
            <person name="Walsh T.K."/>
            <person name="Worley K.C."/>
            <person name="Wu D."/>
            <person name="Wu W."/>
            <person name="Wu Y.Q."/>
            <person name="Zhang X."/>
            <person name="Zou Z."/>
            <person name="Zucker H."/>
            <person name="Briscoe A.D."/>
            <person name="Burmester T."/>
            <person name="Clem R.J."/>
            <person name="Feyereisen R."/>
            <person name="Grimmelikhuijzen C.J.P."/>
            <person name="Hamodrakas S.J."/>
            <person name="Hansson B.S."/>
            <person name="Huguet E."/>
            <person name="Jermiin L.S."/>
            <person name="Lan Q."/>
            <person name="Lehman H.K."/>
            <person name="Lorenzen M."/>
            <person name="Merzendorfer H."/>
            <person name="Michalopoulos I."/>
            <person name="Morton D.B."/>
            <person name="Muthukrishnan S."/>
            <person name="Oakeshott J.G."/>
            <person name="Palmer W."/>
            <person name="Park Y."/>
            <person name="Passarelli A.L."/>
            <person name="Rozas J."/>
            <person name="Schwartz L.M."/>
            <person name="Smith W."/>
            <person name="Southgate A."/>
            <person name="Vilcinskas A."/>
            <person name="Vogt R."/>
            <person name="Wang P."/>
            <person name="Werren J."/>
            <person name="Yu X.Q."/>
            <person name="Zhou J.J."/>
            <person name="Brown S.J."/>
            <person name="Scherer S.E."/>
            <person name="Richards S."/>
            <person name="Blissard G.W."/>
        </authorList>
    </citation>
    <scope>NUCLEOTIDE SEQUENCE</scope>
</reference>
<keyword evidence="3" id="KW-1185">Reference proteome</keyword>
<dbReference type="PROSITE" id="PS50878">
    <property type="entry name" value="RT_POL"/>
    <property type="match status" value="1"/>
</dbReference>
<proteinExistence type="predicted"/>
<dbReference type="InterPro" id="IPR000477">
    <property type="entry name" value="RT_dom"/>
</dbReference>
<dbReference type="PANTHER" id="PTHR33332">
    <property type="entry name" value="REVERSE TRANSCRIPTASE DOMAIN-CONTAINING PROTEIN"/>
    <property type="match status" value="1"/>
</dbReference>
<dbReference type="Proteomes" id="UP000791440">
    <property type="component" value="Unassembled WGS sequence"/>
</dbReference>
<dbReference type="AlphaFoldDB" id="A0A922CST1"/>
<gene>
    <name evidence="2" type="ORF">O3G_MSEX010099</name>
</gene>
<protein>
    <recommendedName>
        <fullName evidence="1">Reverse transcriptase domain-containing protein</fullName>
    </recommendedName>
</protein>
<evidence type="ECO:0000259" key="1">
    <source>
        <dbReference type="PROSITE" id="PS50878"/>
    </source>
</evidence>
<feature type="domain" description="Reverse transcriptase" evidence="1">
    <location>
        <begin position="241"/>
        <end position="524"/>
    </location>
</feature>
<organism evidence="2 3">
    <name type="scientific">Manduca sexta</name>
    <name type="common">Tobacco hawkmoth</name>
    <name type="synonym">Tobacco hornworm</name>
    <dbReference type="NCBI Taxonomy" id="7130"/>
    <lineage>
        <taxon>Eukaryota</taxon>
        <taxon>Metazoa</taxon>
        <taxon>Ecdysozoa</taxon>
        <taxon>Arthropoda</taxon>
        <taxon>Hexapoda</taxon>
        <taxon>Insecta</taxon>
        <taxon>Pterygota</taxon>
        <taxon>Neoptera</taxon>
        <taxon>Endopterygota</taxon>
        <taxon>Lepidoptera</taxon>
        <taxon>Glossata</taxon>
        <taxon>Ditrysia</taxon>
        <taxon>Bombycoidea</taxon>
        <taxon>Sphingidae</taxon>
        <taxon>Sphinginae</taxon>
        <taxon>Sphingini</taxon>
        <taxon>Manduca</taxon>
    </lineage>
</organism>